<evidence type="ECO:0000313" key="2">
    <source>
        <dbReference type="EMBL" id="QDU60954.1"/>
    </source>
</evidence>
<gene>
    <name evidence="2" type="primary">pstP</name>
    <name evidence="2" type="ORF">Pan216_18070</name>
</gene>
<dbReference type="EMBL" id="CP036279">
    <property type="protein sequence ID" value="QDU60954.1"/>
    <property type="molecule type" value="Genomic_DNA"/>
</dbReference>
<sequence length="291" mass="31602">MFSRLREICSRVFRTAGDLDEPSGNHRSAASPFRILAGKCTDIGNFRDNNEDRYYIDEERAIYIVADGMGGQAAGEQASQIAVDIIPEKLAKLPVECQDEEEVKGAVSQAVIAANEAIIAQGNADPSVQNMGTTVVIATMRGEKVYLAHVGDSRAYFFRDGSVASVTTDHNLAQALFDAKTITQEELKNHRFKHVLWKYLGSKEADEGPDMERDNLQAGDRILLATDGICGVVDDEVIVETINRHDDPQACAEELVRLALESGSKDNITVVVLFIEAAADPSQTASSTNVG</sequence>
<proteinExistence type="predicted"/>
<accession>A0A518B1V0</accession>
<dbReference type="EC" id="3.1.3.16" evidence="2"/>
<dbReference type="InterPro" id="IPR015655">
    <property type="entry name" value="PP2C"/>
</dbReference>
<evidence type="ECO:0000313" key="3">
    <source>
        <dbReference type="Proteomes" id="UP000317093"/>
    </source>
</evidence>
<name>A0A518B1V0_9BACT</name>
<dbReference type="SMART" id="SM00331">
    <property type="entry name" value="PP2C_SIG"/>
    <property type="match status" value="1"/>
</dbReference>
<dbReference type="InterPro" id="IPR001932">
    <property type="entry name" value="PPM-type_phosphatase-like_dom"/>
</dbReference>
<keyword evidence="2" id="KW-0378">Hydrolase</keyword>
<dbReference type="SUPFAM" id="SSF81606">
    <property type="entry name" value="PP2C-like"/>
    <property type="match status" value="1"/>
</dbReference>
<feature type="domain" description="PPM-type phosphatase" evidence="1">
    <location>
        <begin position="36"/>
        <end position="275"/>
    </location>
</feature>
<dbReference type="InterPro" id="IPR036457">
    <property type="entry name" value="PPM-type-like_dom_sf"/>
</dbReference>
<dbReference type="CDD" id="cd00143">
    <property type="entry name" value="PP2Cc"/>
    <property type="match status" value="1"/>
</dbReference>
<dbReference type="Pfam" id="PF13672">
    <property type="entry name" value="PP2C_2"/>
    <property type="match status" value="1"/>
</dbReference>
<reference evidence="2 3" key="1">
    <citation type="submission" date="2019-02" db="EMBL/GenBank/DDBJ databases">
        <title>Deep-cultivation of Planctomycetes and their phenomic and genomic characterization uncovers novel biology.</title>
        <authorList>
            <person name="Wiegand S."/>
            <person name="Jogler M."/>
            <person name="Boedeker C."/>
            <person name="Pinto D."/>
            <person name="Vollmers J."/>
            <person name="Rivas-Marin E."/>
            <person name="Kohn T."/>
            <person name="Peeters S.H."/>
            <person name="Heuer A."/>
            <person name="Rast P."/>
            <person name="Oberbeckmann S."/>
            <person name="Bunk B."/>
            <person name="Jeske O."/>
            <person name="Meyerdierks A."/>
            <person name="Storesund J.E."/>
            <person name="Kallscheuer N."/>
            <person name="Luecker S."/>
            <person name="Lage O.M."/>
            <person name="Pohl T."/>
            <person name="Merkel B.J."/>
            <person name="Hornburger P."/>
            <person name="Mueller R.-W."/>
            <person name="Bruemmer F."/>
            <person name="Labrenz M."/>
            <person name="Spormann A.M."/>
            <person name="Op den Camp H."/>
            <person name="Overmann J."/>
            <person name="Amann R."/>
            <person name="Jetten M.S.M."/>
            <person name="Mascher T."/>
            <person name="Medema M.H."/>
            <person name="Devos D.P."/>
            <person name="Kaster A.-K."/>
            <person name="Ovreas L."/>
            <person name="Rohde M."/>
            <person name="Galperin M.Y."/>
            <person name="Jogler C."/>
        </authorList>
    </citation>
    <scope>NUCLEOTIDE SEQUENCE [LARGE SCALE GENOMIC DNA]</scope>
    <source>
        <strain evidence="2 3">Pan216</strain>
    </source>
</reference>
<dbReference type="OrthoDB" id="9801841at2"/>
<evidence type="ECO:0000259" key="1">
    <source>
        <dbReference type="PROSITE" id="PS51746"/>
    </source>
</evidence>
<dbReference type="KEGG" id="knv:Pan216_18070"/>
<dbReference type="Proteomes" id="UP000317093">
    <property type="component" value="Chromosome"/>
</dbReference>
<dbReference type="Gene3D" id="3.60.40.10">
    <property type="entry name" value="PPM-type phosphatase domain"/>
    <property type="match status" value="1"/>
</dbReference>
<protein>
    <submittedName>
        <fullName evidence="2">PP2C-family Ser/Thr phosphatase</fullName>
        <ecNumber evidence="2">3.1.3.16</ecNumber>
    </submittedName>
</protein>
<dbReference type="SMART" id="SM00332">
    <property type="entry name" value="PP2Cc"/>
    <property type="match status" value="1"/>
</dbReference>
<dbReference type="PANTHER" id="PTHR47992">
    <property type="entry name" value="PROTEIN PHOSPHATASE"/>
    <property type="match status" value="1"/>
</dbReference>
<dbReference type="PROSITE" id="PS51746">
    <property type="entry name" value="PPM_2"/>
    <property type="match status" value="1"/>
</dbReference>
<keyword evidence="3" id="KW-1185">Reference proteome</keyword>
<dbReference type="GO" id="GO:0004722">
    <property type="term" value="F:protein serine/threonine phosphatase activity"/>
    <property type="evidence" value="ECO:0007669"/>
    <property type="project" value="UniProtKB-EC"/>
</dbReference>
<dbReference type="AlphaFoldDB" id="A0A518B1V0"/>
<organism evidence="2 3">
    <name type="scientific">Kolteria novifilia</name>
    <dbReference type="NCBI Taxonomy" id="2527975"/>
    <lineage>
        <taxon>Bacteria</taxon>
        <taxon>Pseudomonadati</taxon>
        <taxon>Planctomycetota</taxon>
        <taxon>Planctomycetia</taxon>
        <taxon>Kolteriales</taxon>
        <taxon>Kolteriaceae</taxon>
        <taxon>Kolteria</taxon>
    </lineage>
</organism>